<dbReference type="Gene3D" id="1.25.40.20">
    <property type="entry name" value="Ankyrin repeat-containing domain"/>
    <property type="match status" value="1"/>
</dbReference>
<accession>A0A8C5ANF9</accession>
<reference evidence="4" key="1">
    <citation type="submission" date="2025-08" db="UniProtKB">
        <authorList>
            <consortium name="Ensembl"/>
        </authorList>
    </citation>
    <scope>IDENTIFICATION</scope>
</reference>
<dbReference type="SUPFAM" id="SSF48403">
    <property type="entry name" value="Ankyrin repeat"/>
    <property type="match status" value="1"/>
</dbReference>
<evidence type="ECO:0000256" key="2">
    <source>
        <dbReference type="ARBA" id="ARBA00023043"/>
    </source>
</evidence>
<dbReference type="PRINTS" id="PR01415">
    <property type="entry name" value="ANKYRIN"/>
</dbReference>
<dbReference type="Pfam" id="PF12796">
    <property type="entry name" value="Ank_2"/>
    <property type="match status" value="1"/>
</dbReference>
<feature type="repeat" description="ANK" evidence="3">
    <location>
        <begin position="94"/>
        <end position="126"/>
    </location>
</feature>
<dbReference type="InterPro" id="IPR002110">
    <property type="entry name" value="Ankyrin_rpt"/>
</dbReference>
<sequence>MACDQEHSSCCTHPCSAPSVYQTLDEMDFERGIWCAAMDGDMDRVKSLIKTGVDPNLRDSSRYTALHYASRSGRLDVCAFLLQSGACTSPQTPGGATPLHRAAYCGHLDVVGLLLRHGADPSLCDDDGASPLHKVMPARLGVVCRADCVVSRGFQSEQKGVGGRQSIDQTPDLPIAVSMRSDMGNWPSTHIHCVRRRRPATDYKSYVPTLS</sequence>
<dbReference type="InterPro" id="IPR036770">
    <property type="entry name" value="Ankyrin_rpt-contain_sf"/>
</dbReference>
<evidence type="ECO:0000313" key="4">
    <source>
        <dbReference type="Ensembl" id="ENSGMOP00000034224.1"/>
    </source>
</evidence>
<feature type="repeat" description="ANK" evidence="3">
    <location>
        <begin position="61"/>
        <end position="86"/>
    </location>
</feature>
<dbReference type="Proteomes" id="UP000694546">
    <property type="component" value="Chromosome 6"/>
</dbReference>
<dbReference type="GeneTree" id="ENSGT00940000160547"/>
<reference evidence="4" key="2">
    <citation type="submission" date="2025-09" db="UniProtKB">
        <authorList>
            <consortium name="Ensembl"/>
        </authorList>
    </citation>
    <scope>IDENTIFICATION</scope>
</reference>
<dbReference type="Ensembl" id="ENSGMOT00000036275.1">
    <property type="protein sequence ID" value="ENSGMOP00000034224.1"/>
    <property type="gene ID" value="ENSGMOG00000036297.1"/>
</dbReference>
<dbReference type="PROSITE" id="PS50088">
    <property type="entry name" value="ANK_REPEAT"/>
    <property type="match status" value="2"/>
</dbReference>
<keyword evidence="1" id="KW-0677">Repeat</keyword>
<dbReference type="PANTHER" id="PTHR24171:SF9">
    <property type="entry name" value="ANKYRIN REPEAT DOMAIN-CONTAINING PROTEIN 39"/>
    <property type="match status" value="1"/>
</dbReference>
<dbReference type="SMART" id="SM00248">
    <property type="entry name" value="ANK"/>
    <property type="match status" value="3"/>
</dbReference>
<protein>
    <submittedName>
        <fullName evidence="4">Ankyrin repeat domain 39</fullName>
    </submittedName>
</protein>
<keyword evidence="5" id="KW-1185">Reference proteome</keyword>
<dbReference type="PROSITE" id="PS50297">
    <property type="entry name" value="ANK_REP_REGION"/>
    <property type="match status" value="2"/>
</dbReference>
<dbReference type="PANTHER" id="PTHR24171">
    <property type="entry name" value="ANKYRIN REPEAT DOMAIN-CONTAINING PROTEIN 39-RELATED"/>
    <property type="match status" value="1"/>
</dbReference>
<evidence type="ECO:0000256" key="3">
    <source>
        <dbReference type="PROSITE-ProRule" id="PRU00023"/>
    </source>
</evidence>
<name>A0A8C5ANF9_GADMO</name>
<organism evidence="4 5">
    <name type="scientific">Gadus morhua</name>
    <name type="common">Atlantic cod</name>
    <dbReference type="NCBI Taxonomy" id="8049"/>
    <lineage>
        <taxon>Eukaryota</taxon>
        <taxon>Metazoa</taxon>
        <taxon>Chordata</taxon>
        <taxon>Craniata</taxon>
        <taxon>Vertebrata</taxon>
        <taxon>Euteleostomi</taxon>
        <taxon>Actinopterygii</taxon>
        <taxon>Neopterygii</taxon>
        <taxon>Teleostei</taxon>
        <taxon>Neoteleostei</taxon>
        <taxon>Acanthomorphata</taxon>
        <taxon>Zeiogadaria</taxon>
        <taxon>Gadariae</taxon>
        <taxon>Gadiformes</taxon>
        <taxon>Gadoidei</taxon>
        <taxon>Gadidae</taxon>
        <taxon>Gadus</taxon>
    </lineage>
</organism>
<proteinExistence type="predicted"/>
<evidence type="ECO:0000256" key="1">
    <source>
        <dbReference type="ARBA" id="ARBA00022737"/>
    </source>
</evidence>
<evidence type="ECO:0000313" key="5">
    <source>
        <dbReference type="Proteomes" id="UP000694546"/>
    </source>
</evidence>
<dbReference type="AlphaFoldDB" id="A0A8C5ANF9"/>
<keyword evidence="2 3" id="KW-0040">ANK repeat</keyword>